<comment type="catalytic activity">
    <reaction evidence="1 10">
        <text>Transfers a segment of a (1-&gt;4)-alpha-D-glucan chain to a primary hydroxy group in a similar glucan chain.</text>
        <dbReference type="EC" id="2.4.1.18"/>
    </reaction>
</comment>
<dbReference type="SMART" id="SM00642">
    <property type="entry name" value="Aamy"/>
    <property type="match status" value="1"/>
</dbReference>
<feature type="domain" description="Glycosyl hydrolase family 13 catalytic" evidence="12">
    <location>
        <begin position="153"/>
        <end position="500"/>
    </location>
</feature>
<dbReference type="OrthoDB" id="9800174at2"/>
<feature type="active site" description="Proton donor" evidence="10 11">
    <location>
        <position position="361"/>
    </location>
</feature>
<organism evidence="13 14">
    <name type="scientific">Atopostipes suicloacalis DSM 15692</name>
    <dbReference type="NCBI Taxonomy" id="1121025"/>
    <lineage>
        <taxon>Bacteria</taxon>
        <taxon>Bacillati</taxon>
        <taxon>Bacillota</taxon>
        <taxon>Bacilli</taxon>
        <taxon>Lactobacillales</taxon>
        <taxon>Carnobacteriaceae</taxon>
        <taxon>Atopostipes</taxon>
    </lineage>
</organism>
<dbReference type="PANTHER" id="PTHR43651">
    <property type="entry name" value="1,4-ALPHA-GLUCAN-BRANCHING ENZYME"/>
    <property type="match status" value="1"/>
</dbReference>
<reference evidence="14" key="1">
    <citation type="submission" date="2016-11" db="EMBL/GenBank/DDBJ databases">
        <authorList>
            <person name="Varghese N."/>
            <person name="Submissions S."/>
        </authorList>
    </citation>
    <scope>NUCLEOTIDE SEQUENCE [LARGE SCALE GENOMIC DNA]</scope>
    <source>
        <strain evidence="14">DSM 15692</strain>
    </source>
</reference>
<comment type="function">
    <text evidence="2 10">Catalyzes the formation of the alpha-1,6-glucosidic linkages in glycogen by scission of a 1,4-alpha-linked oligosaccharide from growing alpha-1,4-glucan chains and the subsequent attachment of the oligosaccharide to the alpha-1,6 position.</text>
</comment>
<dbReference type="Gene3D" id="2.60.40.10">
    <property type="entry name" value="Immunoglobulins"/>
    <property type="match status" value="1"/>
</dbReference>
<keyword evidence="7 10" id="KW-0808">Transferase</keyword>
<evidence type="ECO:0000313" key="14">
    <source>
        <dbReference type="Proteomes" id="UP000184128"/>
    </source>
</evidence>
<dbReference type="NCBIfam" id="TIGR01515">
    <property type="entry name" value="branching_enzym"/>
    <property type="match status" value="1"/>
</dbReference>
<dbReference type="SUPFAM" id="SSF51011">
    <property type="entry name" value="Glycosyl hydrolase domain"/>
    <property type="match status" value="1"/>
</dbReference>
<dbReference type="NCBIfam" id="NF008967">
    <property type="entry name" value="PRK12313.1"/>
    <property type="match status" value="1"/>
</dbReference>
<dbReference type="GO" id="GO:0003844">
    <property type="term" value="F:1,4-alpha-glucan branching enzyme activity"/>
    <property type="evidence" value="ECO:0007669"/>
    <property type="project" value="UniProtKB-UniRule"/>
</dbReference>
<evidence type="ECO:0000256" key="3">
    <source>
        <dbReference type="ARBA" id="ARBA00004964"/>
    </source>
</evidence>
<dbReference type="STRING" id="1121025.SAMN02745249_02041"/>
<gene>
    <name evidence="10" type="primary">glgB</name>
    <name evidence="13" type="ORF">SAMN02745249_02041</name>
</gene>
<evidence type="ECO:0000256" key="1">
    <source>
        <dbReference type="ARBA" id="ARBA00000826"/>
    </source>
</evidence>
<evidence type="ECO:0000256" key="7">
    <source>
        <dbReference type="ARBA" id="ARBA00022679"/>
    </source>
</evidence>
<feature type="active site" description="Nucleophile" evidence="10 11">
    <location>
        <position position="310"/>
    </location>
</feature>
<dbReference type="GO" id="GO:0043169">
    <property type="term" value="F:cation binding"/>
    <property type="evidence" value="ECO:0007669"/>
    <property type="project" value="InterPro"/>
</dbReference>
<evidence type="ECO:0000259" key="12">
    <source>
        <dbReference type="SMART" id="SM00642"/>
    </source>
</evidence>
<evidence type="ECO:0000256" key="10">
    <source>
        <dbReference type="HAMAP-Rule" id="MF_00685"/>
    </source>
</evidence>
<dbReference type="InterPro" id="IPR006048">
    <property type="entry name" value="A-amylase/branching_C"/>
</dbReference>
<comment type="similarity">
    <text evidence="4 10">Belongs to the glycosyl hydrolase 13 family. GlgB subfamily.</text>
</comment>
<keyword evidence="9 10" id="KW-0119">Carbohydrate metabolism</keyword>
<dbReference type="HAMAP" id="MF_00685">
    <property type="entry name" value="GlgB"/>
    <property type="match status" value="1"/>
</dbReference>
<dbReference type="CDD" id="cd11322">
    <property type="entry name" value="AmyAc_Glg_BE"/>
    <property type="match status" value="1"/>
</dbReference>
<dbReference type="GO" id="GO:0005978">
    <property type="term" value="P:glycogen biosynthetic process"/>
    <property type="evidence" value="ECO:0007669"/>
    <property type="project" value="UniProtKB-UniRule"/>
</dbReference>
<keyword evidence="14" id="KW-1185">Reference proteome</keyword>
<dbReference type="PIRSF" id="PIRSF000463">
    <property type="entry name" value="GlgB"/>
    <property type="match status" value="1"/>
</dbReference>
<dbReference type="InterPro" id="IPR013780">
    <property type="entry name" value="Glyco_hydro_b"/>
</dbReference>
<dbReference type="EC" id="2.4.1.18" evidence="10"/>
<protein>
    <recommendedName>
        <fullName evidence="10">1,4-alpha-glucan branching enzyme GlgB</fullName>
        <ecNumber evidence="10">2.4.1.18</ecNumber>
    </recommendedName>
    <alternativeName>
        <fullName evidence="10">1,4-alpha-D-glucan:1,4-alpha-D-glucan 6-glucosyl-transferase</fullName>
    </alternativeName>
    <alternativeName>
        <fullName evidence="10">Alpha-(1-&gt;4)-glucan branching enzyme</fullName>
    </alternativeName>
    <alternativeName>
        <fullName evidence="10">Glycogen branching enzyme</fullName>
        <shortName evidence="10">BE</shortName>
    </alternativeName>
</protein>
<dbReference type="Pfam" id="PF00128">
    <property type="entry name" value="Alpha-amylase"/>
    <property type="match status" value="1"/>
</dbReference>
<evidence type="ECO:0000256" key="4">
    <source>
        <dbReference type="ARBA" id="ARBA00009000"/>
    </source>
</evidence>
<dbReference type="FunFam" id="2.60.40.1180:FF:000002">
    <property type="entry name" value="1,4-alpha-glucan branching enzyme GlgB"/>
    <property type="match status" value="1"/>
</dbReference>
<dbReference type="UniPathway" id="UPA00164"/>
<dbReference type="AlphaFoldDB" id="A0A1M4ZTF8"/>
<dbReference type="Pfam" id="PF02922">
    <property type="entry name" value="CBM_48"/>
    <property type="match status" value="1"/>
</dbReference>
<dbReference type="Gene3D" id="3.20.20.80">
    <property type="entry name" value="Glycosidases"/>
    <property type="match status" value="1"/>
</dbReference>
<dbReference type="NCBIfam" id="NF003811">
    <property type="entry name" value="PRK05402.1"/>
    <property type="match status" value="1"/>
</dbReference>
<dbReference type="InterPro" id="IPR013783">
    <property type="entry name" value="Ig-like_fold"/>
</dbReference>
<dbReference type="InterPro" id="IPR004193">
    <property type="entry name" value="Glyco_hydro_13_N"/>
</dbReference>
<dbReference type="InterPro" id="IPR017853">
    <property type="entry name" value="GH"/>
</dbReference>
<proteinExistence type="inferred from homology"/>
<dbReference type="PANTHER" id="PTHR43651:SF3">
    <property type="entry name" value="1,4-ALPHA-GLUCAN-BRANCHING ENZYME"/>
    <property type="match status" value="1"/>
</dbReference>
<evidence type="ECO:0000256" key="11">
    <source>
        <dbReference type="PIRSR" id="PIRSR000463-1"/>
    </source>
</evidence>
<dbReference type="GO" id="GO:0004553">
    <property type="term" value="F:hydrolase activity, hydrolyzing O-glycosyl compounds"/>
    <property type="evidence" value="ECO:0007669"/>
    <property type="project" value="InterPro"/>
</dbReference>
<keyword evidence="5 10" id="KW-0321">Glycogen metabolism</keyword>
<dbReference type="InterPro" id="IPR037439">
    <property type="entry name" value="Branching_enzy"/>
</dbReference>
<name>A0A1M4ZTF8_9LACT</name>
<accession>A0A1M4ZTF8</accession>
<evidence type="ECO:0000256" key="6">
    <source>
        <dbReference type="ARBA" id="ARBA00022676"/>
    </source>
</evidence>
<comment type="pathway">
    <text evidence="3 10">Glycan biosynthesis; glycogen biosynthesis.</text>
</comment>
<keyword evidence="6 10" id="KW-0328">Glycosyltransferase</keyword>
<dbReference type="Pfam" id="PF02806">
    <property type="entry name" value="Alpha-amylase_C"/>
    <property type="match status" value="1"/>
</dbReference>
<dbReference type="RefSeq" id="WP_073298689.1">
    <property type="nucleotide sequence ID" value="NZ_FQUF01000048.1"/>
</dbReference>
<sequence length="637" mass="74235">MEKHSKVDAIEKLNQELYLFNHGQYFDSYHTFGNKRVDGGVRFTVWAPNAKNIAVVGDFNHWEENHQMEKVGDTGAWSIVVPEAEEGQCYKYKVTQYDDAVVFKIDPYALEFEVRPKDASIIKELPEKKWGDNSWLASRNRWPIYQRPLNIYEVHLSSWRHHEDGSWYTIPELQEELIPYVKKMNYTHIEFMPLMEHPLDASWGYQSTGFFAISSKFGTIEEFQNFVEAAHKAGIGVLMDWVPGHFNRNDYGMAYYDGTAQYEYSDPNLANNNRWGTLNFDLGKNQVQSFLISNALFWIETFHLDGIRVDAVSNMLYLDYDEGPWTLNEDGSNDNKKGVAFIQKLNTVLFERHPSLIMAAEESTAWKKVTHPVSEGGLGFNYKWNMGWMNDTLNFFEMDPLNRKDAFQLITFSFMYTFNENFILPFSHDEVVHGKKSLMHKQVGDRYNQFSALRTLQSYQMFHPGKKLNFMGNEFGQFLEWKYDEGLEWQSLEDEMNATHLDFTQALNIFYKEHRALWELDHDEEGIEILDADNAEESVLLFIRKGKKARDFLVICCNFTPIERHHVRIGVPYKGSYTEVWNTERKELGGTWVEGQGVLESEAKSIHQQEHSVELILPAMSVIVLAPKRVYGVLKDE</sequence>
<dbReference type="InterPro" id="IPR044143">
    <property type="entry name" value="GlgB_N_E_set_prok"/>
</dbReference>
<dbReference type="EMBL" id="FQUF01000048">
    <property type="protein sequence ID" value="SHF21225.1"/>
    <property type="molecule type" value="Genomic_DNA"/>
</dbReference>
<evidence type="ECO:0000256" key="9">
    <source>
        <dbReference type="ARBA" id="ARBA00023277"/>
    </source>
</evidence>
<dbReference type="InterPro" id="IPR006407">
    <property type="entry name" value="GlgB"/>
</dbReference>
<dbReference type="Gene3D" id="2.60.40.1180">
    <property type="entry name" value="Golgi alpha-mannosidase II"/>
    <property type="match status" value="1"/>
</dbReference>
<evidence type="ECO:0000256" key="2">
    <source>
        <dbReference type="ARBA" id="ARBA00002953"/>
    </source>
</evidence>
<evidence type="ECO:0000256" key="5">
    <source>
        <dbReference type="ARBA" id="ARBA00022600"/>
    </source>
</evidence>
<dbReference type="Proteomes" id="UP000184128">
    <property type="component" value="Unassembled WGS sequence"/>
</dbReference>
<dbReference type="GO" id="GO:0005829">
    <property type="term" value="C:cytosol"/>
    <property type="evidence" value="ECO:0007669"/>
    <property type="project" value="TreeGrafter"/>
</dbReference>
<comment type="subunit">
    <text evidence="10">Monomer.</text>
</comment>
<dbReference type="CDD" id="cd02855">
    <property type="entry name" value="E_set_GBE_prok_N"/>
    <property type="match status" value="1"/>
</dbReference>
<evidence type="ECO:0000256" key="8">
    <source>
        <dbReference type="ARBA" id="ARBA00023056"/>
    </source>
</evidence>
<dbReference type="SUPFAM" id="SSF51445">
    <property type="entry name" value="(Trans)glycosidases"/>
    <property type="match status" value="1"/>
</dbReference>
<keyword evidence="8 10" id="KW-0320">Glycogen biosynthesis</keyword>
<dbReference type="InterPro" id="IPR006047">
    <property type="entry name" value="GH13_cat_dom"/>
</dbReference>
<evidence type="ECO:0000313" key="13">
    <source>
        <dbReference type="EMBL" id="SHF21225.1"/>
    </source>
</evidence>